<feature type="transmembrane region" description="Helical" evidence="1">
    <location>
        <begin position="81"/>
        <end position="99"/>
    </location>
</feature>
<accession>A0A4V0P2W3</accession>
<reference evidence="2 3" key="1">
    <citation type="submission" date="2018-12" db="EMBL/GenBank/DDBJ databases">
        <title>Rubrispira sanarue gen. nov., sp., nov., a member of the order Silvanigrellales, isolated from a brackish lake in Hamamatsu Japan.</title>
        <authorList>
            <person name="Maejima Y."/>
            <person name="Iino T."/>
            <person name="Muraguchi Y."/>
            <person name="Fukuda K."/>
            <person name="Nojiri H."/>
            <person name="Ohkuma M."/>
            <person name="Moriuchi R."/>
            <person name="Dohra H."/>
            <person name="Kimbara K."/>
            <person name="Shintani M."/>
        </authorList>
    </citation>
    <scope>NUCLEOTIDE SEQUENCE [LARGE SCALE GENOMIC DNA]</scope>
    <source>
        <strain evidence="2 3">RF1110005</strain>
        <plasmid evidence="2 3">79K</plasmid>
    </source>
</reference>
<keyword evidence="1" id="KW-0472">Membrane</keyword>
<keyword evidence="2" id="KW-0614">Plasmid</keyword>
<feature type="transmembrane region" description="Helical" evidence="1">
    <location>
        <begin position="12"/>
        <end position="28"/>
    </location>
</feature>
<name>A0A4V0P2W3_FLUSA</name>
<dbReference type="RefSeq" id="WP_130612999.1">
    <property type="nucleotide sequence ID" value="NZ_AP019369.1"/>
</dbReference>
<evidence type="ECO:0000313" key="3">
    <source>
        <dbReference type="Proteomes" id="UP000291236"/>
    </source>
</evidence>
<keyword evidence="3" id="KW-1185">Reference proteome</keyword>
<feature type="transmembrane region" description="Helical" evidence="1">
    <location>
        <begin position="48"/>
        <end position="69"/>
    </location>
</feature>
<dbReference type="GeneID" id="39493235"/>
<gene>
    <name evidence="2" type="ORF">JCM31447_31010</name>
</gene>
<dbReference type="KEGG" id="sbf:JCM31447_31010"/>
<organism evidence="2 3">
    <name type="scientific">Fluviispira sanaruensis</name>
    <dbReference type="NCBI Taxonomy" id="2493639"/>
    <lineage>
        <taxon>Bacteria</taxon>
        <taxon>Pseudomonadati</taxon>
        <taxon>Bdellovibrionota</taxon>
        <taxon>Oligoflexia</taxon>
        <taxon>Silvanigrellales</taxon>
        <taxon>Silvanigrellaceae</taxon>
        <taxon>Fluviispira</taxon>
    </lineage>
</organism>
<dbReference type="Proteomes" id="UP000291236">
    <property type="component" value="Plasmid 79K"/>
</dbReference>
<sequence>MNGLIKNTFKFFKFVFIYNIFTSFPAHAGGDPFGASIGQASQAVTNWFVVLGSAVLTINLLLFAICQFMDWEWTRNIKPKVTKSLFVTIFIYLIAQFFQGSVSSPLQQLQSCPAKIVGLNC</sequence>
<evidence type="ECO:0000256" key="1">
    <source>
        <dbReference type="SAM" id="Phobius"/>
    </source>
</evidence>
<protein>
    <submittedName>
        <fullName evidence="2">Uncharacterized protein</fullName>
    </submittedName>
</protein>
<keyword evidence="1" id="KW-0812">Transmembrane</keyword>
<dbReference type="AlphaFoldDB" id="A0A4V0P2W3"/>
<dbReference type="EMBL" id="AP019369">
    <property type="protein sequence ID" value="BBH54627.1"/>
    <property type="molecule type" value="Genomic_DNA"/>
</dbReference>
<keyword evidence="1" id="KW-1133">Transmembrane helix</keyword>
<evidence type="ECO:0000313" key="2">
    <source>
        <dbReference type="EMBL" id="BBH54627.1"/>
    </source>
</evidence>
<geneLocation type="plasmid" evidence="2 3">
    <name>79K</name>
</geneLocation>
<proteinExistence type="predicted"/>